<keyword evidence="3" id="KW-1185">Reference proteome</keyword>
<reference evidence="2 3" key="1">
    <citation type="journal article" date="2024" name="G3 (Bethesda)">
        <title>Genome assembly of Hibiscus sabdariffa L. provides insights into metabolisms of medicinal natural products.</title>
        <authorList>
            <person name="Kim T."/>
        </authorList>
    </citation>
    <scope>NUCLEOTIDE SEQUENCE [LARGE SCALE GENOMIC DNA]</scope>
    <source>
        <strain evidence="2">TK-2024</strain>
        <tissue evidence="2">Old leaves</tissue>
    </source>
</reference>
<proteinExistence type="predicted"/>
<feature type="region of interest" description="Disordered" evidence="1">
    <location>
        <begin position="16"/>
        <end position="39"/>
    </location>
</feature>
<sequence>MSLSYGNVRLVGLSSPDVAKSSKTREVNGSDVPSPVPNTELAWTPSSGLLFPKQIITQMWSRPPSQTSHLLFPSSYALHAGCLSPKDPCS</sequence>
<protein>
    <submittedName>
        <fullName evidence="2">Uncharacterized protein</fullName>
    </submittedName>
</protein>
<comment type="caution">
    <text evidence="2">The sequence shown here is derived from an EMBL/GenBank/DDBJ whole genome shotgun (WGS) entry which is preliminary data.</text>
</comment>
<evidence type="ECO:0000256" key="1">
    <source>
        <dbReference type="SAM" id="MobiDB-lite"/>
    </source>
</evidence>
<name>A0ABR2SF34_9ROSI</name>
<accession>A0ABR2SF34</accession>
<evidence type="ECO:0000313" key="3">
    <source>
        <dbReference type="Proteomes" id="UP001396334"/>
    </source>
</evidence>
<dbReference type="EMBL" id="JBBPBN010000015">
    <property type="protein sequence ID" value="KAK9023777.1"/>
    <property type="molecule type" value="Genomic_DNA"/>
</dbReference>
<gene>
    <name evidence="2" type="ORF">V6N11_003975</name>
</gene>
<dbReference type="Proteomes" id="UP001396334">
    <property type="component" value="Unassembled WGS sequence"/>
</dbReference>
<organism evidence="2 3">
    <name type="scientific">Hibiscus sabdariffa</name>
    <name type="common">roselle</name>
    <dbReference type="NCBI Taxonomy" id="183260"/>
    <lineage>
        <taxon>Eukaryota</taxon>
        <taxon>Viridiplantae</taxon>
        <taxon>Streptophyta</taxon>
        <taxon>Embryophyta</taxon>
        <taxon>Tracheophyta</taxon>
        <taxon>Spermatophyta</taxon>
        <taxon>Magnoliopsida</taxon>
        <taxon>eudicotyledons</taxon>
        <taxon>Gunneridae</taxon>
        <taxon>Pentapetalae</taxon>
        <taxon>rosids</taxon>
        <taxon>malvids</taxon>
        <taxon>Malvales</taxon>
        <taxon>Malvaceae</taxon>
        <taxon>Malvoideae</taxon>
        <taxon>Hibiscus</taxon>
    </lineage>
</organism>
<evidence type="ECO:0000313" key="2">
    <source>
        <dbReference type="EMBL" id="KAK9023777.1"/>
    </source>
</evidence>